<name>Q166U4_ROSDO</name>
<sequence length="284" mass="30796">MSGTRHQIVVALGDTRYRVDRPFGTWPQTAGKVSDVVVLRDGRVLVLLRSDPYVDPDGPRVIVLSCDGDYLGAWGDLDIADAHLMTPAPDGRLFIVDRDMHEIIVFSADGQRVGGIGTRGAPGTPFNHPTDVAFAPSGDFYVSDGYAGWHVHRFAGDGTHLATWGAFGSGRGEFLEPHSLWCLPDGRVVVVDRCNNRLQVFDADGVFLDEWTGFHRAVGIWGDDAGDIFVSDQVPSLHRISQNGTRLGRARPVLNGAHGIFGSPDGTIYLAEANPSRVSRLTPL</sequence>
<dbReference type="STRING" id="375451.RD1_2432"/>
<organism evidence="5 6">
    <name type="scientific">Roseobacter denitrificans (strain ATCC 33942 / OCh 114)</name>
    <name type="common">Erythrobacter sp. (strain OCh 114)</name>
    <name type="synonym">Roseobacter denitrificans</name>
    <dbReference type="NCBI Taxonomy" id="375451"/>
    <lineage>
        <taxon>Bacteria</taxon>
        <taxon>Pseudomonadati</taxon>
        <taxon>Pseudomonadota</taxon>
        <taxon>Alphaproteobacteria</taxon>
        <taxon>Rhodobacterales</taxon>
        <taxon>Roseobacteraceae</taxon>
        <taxon>Roseobacter</taxon>
    </lineage>
</organism>
<proteinExistence type="predicted"/>
<evidence type="ECO:0000313" key="5">
    <source>
        <dbReference type="EMBL" id="ABG31999.1"/>
    </source>
</evidence>
<evidence type="ECO:0000256" key="2">
    <source>
        <dbReference type="ARBA" id="ARBA00022737"/>
    </source>
</evidence>
<evidence type="ECO:0000256" key="4">
    <source>
        <dbReference type="PROSITE-ProRule" id="PRU00504"/>
    </source>
</evidence>
<dbReference type="InterPro" id="IPR011042">
    <property type="entry name" value="6-blade_b-propeller_TolB-like"/>
</dbReference>
<dbReference type="PROSITE" id="PS51125">
    <property type="entry name" value="NHL"/>
    <property type="match status" value="1"/>
</dbReference>
<dbReference type="HOGENOM" id="CLU_037899_0_1_5"/>
<keyword evidence="5" id="KW-0503">Monooxygenase</keyword>
<dbReference type="PANTHER" id="PTHR10680:SF38">
    <property type="entry name" value="BLL1368 PROTEIN"/>
    <property type="match status" value="1"/>
</dbReference>
<dbReference type="PANTHER" id="PTHR10680">
    <property type="entry name" value="PEPTIDYL-GLYCINE ALPHA-AMIDATING MONOOXYGENASE"/>
    <property type="match status" value="1"/>
</dbReference>
<dbReference type="Proteomes" id="UP000007029">
    <property type="component" value="Chromosome"/>
</dbReference>
<accession>Q166U4</accession>
<keyword evidence="1" id="KW-0732">Signal</keyword>
<dbReference type="SUPFAM" id="SSF101898">
    <property type="entry name" value="NHL repeat"/>
    <property type="match status" value="1"/>
</dbReference>
<keyword evidence="6" id="KW-1185">Reference proteome</keyword>
<dbReference type="RefSeq" id="WP_011568616.1">
    <property type="nucleotide sequence ID" value="NC_008209.1"/>
</dbReference>
<protein>
    <submittedName>
        <fullName evidence="5">Peptidylglycine alpha-amidating monooxygenase, putative</fullName>
        <ecNumber evidence="5">1.14.17.3</ecNumber>
    </submittedName>
</protein>
<keyword evidence="2" id="KW-0677">Repeat</keyword>
<dbReference type="Pfam" id="PF01436">
    <property type="entry name" value="NHL"/>
    <property type="match status" value="1"/>
</dbReference>
<keyword evidence="5" id="KW-0560">Oxidoreductase</keyword>
<gene>
    <name evidence="5" type="primary">pam</name>
    <name evidence="5" type="ordered locus">RD1_2432</name>
</gene>
<dbReference type="eggNOG" id="COG3391">
    <property type="taxonomic scope" value="Bacteria"/>
</dbReference>
<dbReference type="OrthoDB" id="195736at2"/>
<dbReference type="EMBL" id="CP000362">
    <property type="protein sequence ID" value="ABG31999.1"/>
    <property type="molecule type" value="Genomic_DNA"/>
</dbReference>
<evidence type="ECO:0000313" key="6">
    <source>
        <dbReference type="Proteomes" id="UP000007029"/>
    </source>
</evidence>
<evidence type="ECO:0000256" key="3">
    <source>
        <dbReference type="ARBA" id="ARBA00023180"/>
    </source>
</evidence>
<dbReference type="KEGG" id="rde:RD1_2432"/>
<dbReference type="AlphaFoldDB" id="Q166U4"/>
<evidence type="ECO:0000256" key="1">
    <source>
        <dbReference type="ARBA" id="ARBA00022729"/>
    </source>
</evidence>
<dbReference type="Gene3D" id="2.120.10.30">
    <property type="entry name" value="TolB, C-terminal domain"/>
    <property type="match status" value="1"/>
</dbReference>
<feature type="repeat" description="NHL" evidence="4">
    <location>
        <begin position="165"/>
        <end position="204"/>
    </location>
</feature>
<dbReference type="GO" id="GO:0004504">
    <property type="term" value="F:peptidylglycine monooxygenase activity"/>
    <property type="evidence" value="ECO:0007669"/>
    <property type="project" value="UniProtKB-EC"/>
</dbReference>
<keyword evidence="3" id="KW-0325">Glycoprotein</keyword>
<dbReference type="EC" id="1.14.17.3" evidence="5"/>
<reference evidence="5 6" key="1">
    <citation type="journal article" date="2007" name="J. Bacteriol.">
        <title>The complete genome sequence of Roseobacter denitrificans reveals a mixotrophic rather than photosynthetic metabolism.</title>
        <authorList>
            <person name="Swingley W.D."/>
            <person name="Sadekar S."/>
            <person name="Mastrian S.D."/>
            <person name="Matthies H.J."/>
            <person name="Hao J."/>
            <person name="Ramos H."/>
            <person name="Acharya C.R."/>
            <person name="Conrad A.L."/>
            <person name="Taylor H.L."/>
            <person name="Dejesa L.C."/>
            <person name="Shah M.K."/>
            <person name="O'huallachain M.E."/>
            <person name="Lince M.T."/>
            <person name="Blankenship R.E."/>
            <person name="Beatty J.T."/>
            <person name="Touchman J.W."/>
        </authorList>
    </citation>
    <scope>NUCLEOTIDE SEQUENCE [LARGE SCALE GENOMIC DNA]</scope>
    <source>
        <strain evidence="6">ATCC 33942 / OCh 114</strain>
    </source>
</reference>
<dbReference type="InterPro" id="IPR001258">
    <property type="entry name" value="NHL_repeat"/>
</dbReference>